<feature type="compositionally biased region" description="Basic and acidic residues" evidence="1">
    <location>
        <begin position="140"/>
        <end position="183"/>
    </location>
</feature>
<dbReference type="EMBL" id="WSEL01000003">
    <property type="protein sequence ID" value="MVQ28821.1"/>
    <property type="molecule type" value="Genomic_DNA"/>
</dbReference>
<name>A0A6N8IPL7_9BURK</name>
<gene>
    <name evidence="3" type="ORF">GON04_05170</name>
</gene>
<evidence type="ECO:0000313" key="3">
    <source>
        <dbReference type="EMBL" id="MVQ28821.1"/>
    </source>
</evidence>
<reference evidence="3 4" key="1">
    <citation type="submission" date="2019-12" db="EMBL/GenBank/DDBJ databases">
        <authorList>
            <person name="Huq M.A."/>
        </authorList>
    </citation>
    <scope>NUCLEOTIDE SEQUENCE [LARGE SCALE GENOMIC DNA]</scope>
    <source>
        <strain evidence="3 4">MAH-25</strain>
    </source>
</reference>
<evidence type="ECO:0000313" key="4">
    <source>
        <dbReference type="Proteomes" id="UP000469385"/>
    </source>
</evidence>
<evidence type="ECO:0000256" key="1">
    <source>
        <dbReference type="SAM" id="MobiDB-lite"/>
    </source>
</evidence>
<accession>A0A6N8IPL7</accession>
<organism evidence="3 4">
    <name type="scientific">Ramlibacter pinisoli</name>
    <dbReference type="NCBI Taxonomy" id="2682844"/>
    <lineage>
        <taxon>Bacteria</taxon>
        <taxon>Pseudomonadati</taxon>
        <taxon>Pseudomonadota</taxon>
        <taxon>Betaproteobacteria</taxon>
        <taxon>Burkholderiales</taxon>
        <taxon>Comamonadaceae</taxon>
        <taxon>Ramlibacter</taxon>
    </lineage>
</organism>
<comment type="caution">
    <text evidence="3">The sequence shown here is derived from an EMBL/GenBank/DDBJ whole genome shotgun (WGS) entry which is preliminary data.</text>
</comment>
<protein>
    <submittedName>
        <fullName evidence="3">Uncharacterized protein</fullName>
    </submittedName>
</protein>
<dbReference type="RefSeq" id="WP_157396884.1">
    <property type="nucleotide sequence ID" value="NZ_WSEL01000003.1"/>
</dbReference>
<proteinExistence type="predicted"/>
<keyword evidence="4" id="KW-1185">Reference proteome</keyword>
<feature type="compositionally biased region" description="Low complexity" evidence="1">
    <location>
        <begin position="314"/>
        <end position="352"/>
    </location>
</feature>
<feature type="signal peptide" evidence="2">
    <location>
        <begin position="1"/>
        <end position="26"/>
    </location>
</feature>
<dbReference type="Proteomes" id="UP000469385">
    <property type="component" value="Unassembled WGS sequence"/>
</dbReference>
<sequence>MSRLQRVAGRPAIRFAFLFASLGACAAAAQVRFPPQPTSTAQCEFAMEQAKSQANVYGNRASEYVDQSNQTVRQMLAACSGLAGSGNGSHARCTAPYDARRKQLHELTEKNFAEANRIRREAHPQYMNCVQVARAHERQEQASRAAAEEQQRRARAAYEEAQRQQYRAELDRAREQHEREQQRQRLSATTPVPSVPPANQPRIVMTPQMAEQARAEAQGAQQRQQREQAQALGDTFRGMAAVLASRPGSTGVVNSEANVAVNAARGGSPVAGAIGGSAIAAAGGRAAESNATLQRSLRDMDTITGSLPAGSGNSRPAPAAPVAVRPSAGGAGDSVPAAPVTATTPAASGTGTAPVVAATRPAPAVAATVAAATAPAGAAAGGAPATGTPATATPAAAGAEVKVAAAPASPKQACGKRVFLALAACLSQQCMKPEFARHAECKAPEAPVN</sequence>
<keyword evidence="2" id="KW-0732">Signal</keyword>
<feature type="chain" id="PRO_5027036612" evidence="2">
    <location>
        <begin position="27"/>
        <end position="449"/>
    </location>
</feature>
<evidence type="ECO:0000256" key="2">
    <source>
        <dbReference type="SAM" id="SignalP"/>
    </source>
</evidence>
<feature type="region of interest" description="Disordered" evidence="1">
    <location>
        <begin position="140"/>
        <end position="201"/>
    </location>
</feature>
<dbReference type="PROSITE" id="PS51257">
    <property type="entry name" value="PROKAR_LIPOPROTEIN"/>
    <property type="match status" value="1"/>
</dbReference>
<feature type="region of interest" description="Disordered" evidence="1">
    <location>
        <begin position="303"/>
        <end position="352"/>
    </location>
</feature>
<dbReference type="AlphaFoldDB" id="A0A6N8IPL7"/>